<dbReference type="Proteomes" id="UP000198706">
    <property type="component" value="Unassembled WGS sequence"/>
</dbReference>
<keyword evidence="2" id="KW-0732">Signal</keyword>
<name>A0A1G9IHN2_9PSED</name>
<dbReference type="STRING" id="137658.SAMN05216186_1179"/>
<protein>
    <recommendedName>
        <fullName evidence="5">Outer membrane assembly lipoprotein YfiO</fullName>
    </recommendedName>
</protein>
<dbReference type="AlphaFoldDB" id="A0A1G9IHN2"/>
<evidence type="ECO:0000256" key="1">
    <source>
        <dbReference type="SAM" id="MobiDB-lite"/>
    </source>
</evidence>
<keyword evidence="4" id="KW-1185">Reference proteome</keyword>
<evidence type="ECO:0000313" key="4">
    <source>
        <dbReference type="Proteomes" id="UP000198706"/>
    </source>
</evidence>
<feature type="chain" id="PRO_5011552249" description="Outer membrane assembly lipoprotein YfiO" evidence="2">
    <location>
        <begin position="24"/>
        <end position="720"/>
    </location>
</feature>
<accession>A0A1G9IHN2</accession>
<organism evidence="3 4">
    <name type="scientific">Pseudomonas indica</name>
    <dbReference type="NCBI Taxonomy" id="137658"/>
    <lineage>
        <taxon>Bacteria</taxon>
        <taxon>Pseudomonadati</taxon>
        <taxon>Pseudomonadota</taxon>
        <taxon>Gammaproteobacteria</taxon>
        <taxon>Pseudomonadales</taxon>
        <taxon>Pseudomonadaceae</taxon>
        <taxon>Pseudomonas</taxon>
    </lineage>
</organism>
<dbReference type="InterPro" id="IPR011990">
    <property type="entry name" value="TPR-like_helical_dom_sf"/>
</dbReference>
<feature type="signal peptide" evidence="2">
    <location>
        <begin position="1"/>
        <end position="23"/>
    </location>
</feature>
<feature type="region of interest" description="Disordered" evidence="1">
    <location>
        <begin position="130"/>
        <end position="149"/>
    </location>
</feature>
<sequence length="720" mass="79589">MKQHRLSLIALLLGGFAAPFAQASSDDGCYPDWSLIHHQLDACSNLPFLSPGNDSQVNLRLLLTDAGQASLPEYPVSEYDRTLGYGPVPFNLAMLHEPSPPVEAAASASTTPEPADDLLQRIGGDVASLSLGGEDSYAEGEGGRGRSNNHDTARLFLTRLLEADLPDAERQELARVRLRMLQLHLEDGSEDALTPTGIETPLGQQFARYLTGATAFYTGDFDTARQDFEALVDSEDDWLRETARYMVGRTQLNAAQRNAFDEWGYPQMENVDHDALQTAQTAFEAYLAAYPEGRYALSANGLRRRLYWLMQDPRKLADEYARLFAEANAQQNPDQQVALLQEVDNKLLTVTAPDAVDSPLLLATLDLMKLRTDAPGALDRDALQAQRGSFEQHPALHAYLLSAYHFFVEGSPEKTLESLPSTLPTTPLDYLTFSQQTLRGLALEAKGDRQQAAKLWLDLLPLAQHPLQRAQLELALAMNYERSGQLDAVFADGSPIRTPRVREILLRHVAGPDLLRKQAQAGGVPNEERETALFALLYKDLLRGHYDDFSADLALLPKTTPEQPAANVDSLRNLALFRWSGGDTSGYQCPSLAETAQALQANAQDPKGLNCLGEFILRNGLDGFALNRQPDEQVLGGSEPLFPGPIYSRLDGYLHVVADAKASSDDKAYALYRAINCYAPSGYNGCGPQDIPQSQRKQWFQTLKNRYAQTTWAQSLKYYW</sequence>
<dbReference type="RefSeq" id="WP_084335779.1">
    <property type="nucleotide sequence ID" value="NZ_FNFD01000017.1"/>
</dbReference>
<evidence type="ECO:0000256" key="2">
    <source>
        <dbReference type="SAM" id="SignalP"/>
    </source>
</evidence>
<reference evidence="3 4" key="1">
    <citation type="submission" date="2016-10" db="EMBL/GenBank/DDBJ databases">
        <authorList>
            <person name="de Groot N.N."/>
        </authorList>
    </citation>
    <scope>NUCLEOTIDE SEQUENCE [LARGE SCALE GENOMIC DNA]</scope>
    <source>
        <strain evidence="3 4">JCM 21544</strain>
    </source>
</reference>
<evidence type="ECO:0000313" key="3">
    <source>
        <dbReference type="EMBL" id="SDL24697.1"/>
    </source>
</evidence>
<dbReference type="Gene3D" id="1.25.40.10">
    <property type="entry name" value="Tetratricopeptide repeat domain"/>
    <property type="match status" value="1"/>
</dbReference>
<dbReference type="EMBL" id="FNFD01000017">
    <property type="protein sequence ID" value="SDL24697.1"/>
    <property type="molecule type" value="Genomic_DNA"/>
</dbReference>
<evidence type="ECO:0008006" key="5">
    <source>
        <dbReference type="Google" id="ProtNLM"/>
    </source>
</evidence>
<proteinExistence type="predicted"/>
<gene>
    <name evidence="3" type="ORF">SAMN05216186_1179</name>
</gene>